<sequence>MYRAVIFYFDGTLIDSETHLFEVMNKQLIKYGAEPVSKAFYQRSIGGAAEELQDYLTQALGEEKKAEIYDIHHKTMDELPLRTGIEKLLQQLKQHHIPMAIATSSYAKDIEAAYRSLGLDQYIDVMIGREAVSEVKPNPEPYLTAVQALHFSPEHCLALEDSINGATAAMRAGLDVIVNTNLITESQDFSDITYLAKEVPASDIFEKYIRQGKE</sequence>
<keyword evidence="4" id="KW-0460">Magnesium</keyword>
<evidence type="ECO:0000313" key="6">
    <source>
        <dbReference type="Proteomes" id="UP000242470"/>
    </source>
</evidence>
<dbReference type="InterPro" id="IPR023214">
    <property type="entry name" value="HAD_sf"/>
</dbReference>
<dbReference type="RefSeq" id="WP_059107628.1">
    <property type="nucleotide sequence ID" value="NZ_AP024589.1"/>
</dbReference>
<protein>
    <submittedName>
        <fullName evidence="5">HAD family hydrolase</fullName>
    </submittedName>
</protein>
<comment type="caution">
    <text evidence="5">The sequence shown here is derived from an EMBL/GenBank/DDBJ whole genome shotgun (WGS) entry which is preliminary data.</text>
</comment>
<organism evidence="5 6">
    <name type="scientific">Staphylococcus auricularis</name>
    <dbReference type="NCBI Taxonomy" id="29379"/>
    <lineage>
        <taxon>Bacteria</taxon>
        <taxon>Bacillati</taxon>
        <taxon>Bacillota</taxon>
        <taxon>Bacilli</taxon>
        <taxon>Bacillales</taxon>
        <taxon>Staphylococcaceae</taxon>
        <taxon>Staphylococcus</taxon>
    </lineage>
</organism>
<dbReference type="InterPro" id="IPR006439">
    <property type="entry name" value="HAD-SF_hydro_IA"/>
</dbReference>
<keyword evidence="5" id="KW-0378">Hydrolase</keyword>
<accession>A0AAP8PPK5</accession>
<dbReference type="NCBIfam" id="TIGR01509">
    <property type="entry name" value="HAD-SF-IA-v3"/>
    <property type="match status" value="1"/>
</dbReference>
<dbReference type="EMBL" id="PPQW01000021">
    <property type="protein sequence ID" value="PNZ68119.1"/>
    <property type="molecule type" value="Genomic_DNA"/>
</dbReference>
<dbReference type="PRINTS" id="PR00413">
    <property type="entry name" value="HADHALOGNASE"/>
</dbReference>
<keyword evidence="3" id="KW-0479">Metal-binding</keyword>
<reference evidence="5 6" key="1">
    <citation type="submission" date="2017-08" db="EMBL/GenBank/DDBJ databases">
        <title>Draft genome sequences of 64 type strains of genus Staph aureus.</title>
        <authorList>
            <person name="Cole K."/>
            <person name="Golubchik T."/>
            <person name="Russell J."/>
            <person name="Foster D."/>
            <person name="Llewelyn M."/>
            <person name="Wilson D."/>
            <person name="Crook D."/>
            <person name="Paul J."/>
        </authorList>
    </citation>
    <scope>NUCLEOTIDE SEQUENCE [LARGE SCALE GENOMIC DNA]</scope>
    <source>
        <strain evidence="5 6">NCTC 12101</strain>
    </source>
</reference>
<gene>
    <name evidence="5" type="ORF">CD158_04620</name>
</gene>
<dbReference type="GO" id="GO:0016787">
    <property type="term" value="F:hydrolase activity"/>
    <property type="evidence" value="ECO:0007669"/>
    <property type="project" value="UniProtKB-KW"/>
</dbReference>
<name>A0AAP8PPK5_9STAP</name>
<dbReference type="GeneID" id="64981504"/>
<evidence type="ECO:0000313" key="5">
    <source>
        <dbReference type="EMBL" id="PNZ68119.1"/>
    </source>
</evidence>
<dbReference type="InterPro" id="IPR041492">
    <property type="entry name" value="HAD_2"/>
</dbReference>
<proteinExistence type="inferred from homology"/>
<dbReference type="Gene3D" id="3.40.50.1000">
    <property type="entry name" value="HAD superfamily/HAD-like"/>
    <property type="match status" value="1"/>
</dbReference>
<comment type="cofactor">
    <cofactor evidence="1">
        <name>Mg(2+)</name>
        <dbReference type="ChEBI" id="CHEBI:18420"/>
    </cofactor>
</comment>
<dbReference type="Proteomes" id="UP000242470">
    <property type="component" value="Unassembled WGS sequence"/>
</dbReference>
<evidence type="ECO:0000256" key="2">
    <source>
        <dbReference type="ARBA" id="ARBA00006171"/>
    </source>
</evidence>
<dbReference type="PANTHER" id="PTHR46193:SF21">
    <property type="entry name" value="SLL1138 PROTEIN"/>
    <property type="match status" value="1"/>
</dbReference>
<dbReference type="Pfam" id="PF13419">
    <property type="entry name" value="HAD_2"/>
    <property type="match status" value="1"/>
</dbReference>
<evidence type="ECO:0000256" key="4">
    <source>
        <dbReference type="ARBA" id="ARBA00022842"/>
    </source>
</evidence>
<dbReference type="InterPro" id="IPR023198">
    <property type="entry name" value="PGP-like_dom2"/>
</dbReference>
<dbReference type="InterPro" id="IPR051600">
    <property type="entry name" value="Beta-PGM-like"/>
</dbReference>
<dbReference type="AlphaFoldDB" id="A0AAP8PPK5"/>
<dbReference type="PANTHER" id="PTHR46193">
    <property type="entry name" value="6-PHOSPHOGLUCONATE PHOSPHATASE"/>
    <property type="match status" value="1"/>
</dbReference>
<dbReference type="Gene3D" id="1.10.150.240">
    <property type="entry name" value="Putative phosphatase, domain 2"/>
    <property type="match status" value="1"/>
</dbReference>
<evidence type="ECO:0000256" key="1">
    <source>
        <dbReference type="ARBA" id="ARBA00001946"/>
    </source>
</evidence>
<comment type="similarity">
    <text evidence="2">Belongs to the HAD-like hydrolase superfamily. CbbY/CbbZ/Gph/YieH family.</text>
</comment>
<dbReference type="SUPFAM" id="SSF56784">
    <property type="entry name" value="HAD-like"/>
    <property type="match status" value="1"/>
</dbReference>
<evidence type="ECO:0000256" key="3">
    <source>
        <dbReference type="ARBA" id="ARBA00022723"/>
    </source>
</evidence>
<dbReference type="GO" id="GO:0046872">
    <property type="term" value="F:metal ion binding"/>
    <property type="evidence" value="ECO:0007669"/>
    <property type="project" value="UniProtKB-KW"/>
</dbReference>
<dbReference type="InterPro" id="IPR036412">
    <property type="entry name" value="HAD-like_sf"/>
</dbReference>